<accession>A0A7J6WZB4</accession>
<protein>
    <submittedName>
        <fullName evidence="1">Uncharacterized protein</fullName>
    </submittedName>
</protein>
<sequence>MKKRRVFGQLGYSSPRFPKFSQYICLKFYALINFKWIGYLEQNALNSNQWGIDLAFLYVILQTCTQHKGRIKWELDISKQYIGVKMQHFLCPKV</sequence>
<dbReference type="EMBL" id="JABWDY010008463">
    <property type="protein sequence ID" value="KAF5202187.1"/>
    <property type="molecule type" value="Genomic_DNA"/>
</dbReference>
<dbReference type="AlphaFoldDB" id="A0A7J6WZB4"/>
<organism evidence="1 2">
    <name type="scientific">Thalictrum thalictroides</name>
    <name type="common">Rue-anemone</name>
    <name type="synonym">Anemone thalictroides</name>
    <dbReference type="NCBI Taxonomy" id="46969"/>
    <lineage>
        <taxon>Eukaryota</taxon>
        <taxon>Viridiplantae</taxon>
        <taxon>Streptophyta</taxon>
        <taxon>Embryophyta</taxon>
        <taxon>Tracheophyta</taxon>
        <taxon>Spermatophyta</taxon>
        <taxon>Magnoliopsida</taxon>
        <taxon>Ranunculales</taxon>
        <taxon>Ranunculaceae</taxon>
        <taxon>Thalictroideae</taxon>
        <taxon>Thalictrum</taxon>
    </lineage>
</organism>
<evidence type="ECO:0000313" key="2">
    <source>
        <dbReference type="Proteomes" id="UP000554482"/>
    </source>
</evidence>
<keyword evidence="2" id="KW-1185">Reference proteome</keyword>
<name>A0A7J6WZB4_THATH</name>
<evidence type="ECO:0000313" key="1">
    <source>
        <dbReference type="EMBL" id="KAF5202187.1"/>
    </source>
</evidence>
<reference evidence="1 2" key="1">
    <citation type="submission" date="2020-06" db="EMBL/GenBank/DDBJ databases">
        <title>Transcriptomic and genomic resources for Thalictrum thalictroides and T. hernandezii: Facilitating candidate gene discovery in an emerging model plant lineage.</title>
        <authorList>
            <person name="Arias T."/>
            <person name="Riano-Pachon D.M."/>
            <person name="Di Stilio V.S."/>
        </authorList>
    </citation>
    <scope>NUCLEOTIDE SEQUENCE [LARGE SCALE GENOMIC DNA]</scope>
    <source>
        <strain evidence="2">cv. WT478/WT964</strain>
        <tissue evidence="1">Leaves</tissue>
    </source>
</reference>
<dbReference type="Proteomes" id="UP000554482">
    <property type="component" value="Unassembled WGS sequence"/>
</dbReference>
<gene>
    <name evidence="1" type="ORF">FRX31_008227</name>
</gene>
<proteinExistence type="predicted"/>
<comment type="caution">
    <text evidence="1">The sequence shown here is derived from an EMBL/GenBank/DDBJ whole genome shotgun (WGS) entry which is preliminary data.</text>
</comment>